<dbReference type="BioCyc" id="SESP1179773:BN6_RS33410-MONOMER"/>
<name>K0KC38_SACES</name>
<keyword evidence="3" id="KW-1185">Reference proteome</keyword>
<accession>K0KC38</accession>
<dbReference type="Proteomes" id="UP000006281">
    <property type="component" value="Chromosome"/>
</dbReference>
<organism evidence="2 3">
    <name type="scientific">Saccharothrix espanaensis (strain ATCC 51144 / DSM 44229 / JCM 9112 / NBRC 15066 / NRRL 15764)</name>
    <dbReference type="NCBI Taxonomy" id="1179773"/>
    <lineage>
        <taxon>Bacteria</taxon>
        <taxon>Bacillati</taxon>
        <taxon>Actinomycetota</taxon>
        <taxon>Actinomycetes</taxon>
        <taxon>Pseudonocardiales</taxon>
        <taxon>Pseudonocardiaceae</taxon>
        <taxon>Saccharothrix</taxon>
    </lineage>
</organism>
<dbReference type="PATRIC" id="fig|1179773.3.peg.7002"/>
<dbReference type="EMBL" id="HE804045">
    <property type="protein sequence ID" value="CCH34163.1"/>
    <property type="molecule type" value="Genomic_DNA"/>
</dbReference>
<dbReference type="AlphaFoldDB" id="K0KC38"/>
<dbReference type="HOGENOM" id="CLU_070742_0_0_11"/>
<evidence type="ECO:0000313" key="3">
    <source>
        <dbReference type="Proteomes" id="UP000006281"/>
    </source>
</evidence>
<dbReference type="STRING" id="1179773.BN6_69270"/>
<evidence type="ECO:0000313" key="2">
    <source>
        <dbReference type="EMBL" id="CCH34163.1"/>
    </source>
</evidence>
<dbReference type="OrthoDB" id="4870610at2"/>
<gene>
    <name evidence="2" type="ordered locus">BN6_69270</name>
</gene>
<reference evidence="2 3" key="1">
    <citation type="journal article" date="2012" name="BMC Genomics">
        <title>Complete genome sequence of Saccharothrix espanaensis DSM 44229T and comparison to the other completely sequenced Pseudonocardiaceae.</title>
        <authorList>
            <person name="Strobel T."/>
            <person name="Al-Dilaimi A."/>
            <person name="Blom J."/>
            <person name="Gessner A."/>
            <person name="Kalinowski J."/>
            <person name="Luzhetska M."/>
            <person name="Puhler A."/>
            <person name="Szczepanowski R."/>
            <person name="Bechthold A."/>
            <person name="Ruckert C."/>
        </authorList>
    </citation>
    <scope>NUCLEOTIDE SEQUENCE [LARGE SCALE GENOMIC DNA]</scope>
    <source>
        <strain evidence="3">ATCC 51144 / DSM 44229 / JCM 9112 / NBRC 15066 / NRRL 15764</strain>
    </source>
</reference>
<feature type="region of interest" description="Disordered" evidence="1">
    <location>
        <begin position="284"/>
        <end position="307"/>
    </location>
</feature>
<dbReference type="eggNOG" id="ENOG5033QES">
    <property type="taxonomic scope" value="Bacteria"/>
</dbReference>
<evidence type="ECO:0000256" key="1">
    <source>
        <dbReference type="SAM" id="MobiDB-lite"/>
    </source>
</evidence>
<sequence>MRTHTRDRTTIRLDALAGLFPHQVATATELIGLGLPNDEVTARCRPGGEWQHLLPGVLLLSRKPPNRPQWMQAALRHAGPHAQLTGVDALQLHGMRAVPVAGPVRVLSARPVDPSPEVGVTRIRVLPPPVVRRGFLTAPLTRAAADAVRALLPDLDAVRAVLTEVVRRGGVPVADLARALARGAEPAQQVLADLAGGVRTVPQAWARALLSDLPLPPPTWHVELETADGVALGTADAWWPEPGLVWQLTPNPDNHRLIAAGIAVAQTTPQELRQSPTTAARTLHNAHRQAANRPAPRIEATRMTTKP</sequence>
<protein>
    <recommendedName>
        <fullName evidence="4">AbiEi antitoxin C-terminal domain-containing protein</fullName>
    </recommendedName>
</protein>
<dbReference type="KEGG" id="sesp:BN6_69270"/>
<evidence type="ECO:0008006" key="4">
    <source>
        <dbReference type="Google" id="ProtNLM"/>
    </source>
</evidence>
<proteinExistence type="predicted"/>
<dbReference type="RefSeq" id="WP_015104274.1">
    <property type="nucleotide sequence ID" value="NC_019673.1"/>
</dbReference>